<proteinExistence type="predicted"/>
<evidence type="ECO:0000256" key="1">
    <source>
        <dbReference type="SAM" id="MobiDB-lite"/>
    </source>
</evidence>
<evidence type="ECO:0000313" key="2">
    <source>
        <dbReference type="EMBL" id="CAL1356847.1"/>
    </source>
</evidence>
<name>A0AAV2CJW2_9ROSI</name>
<protein>
    <submittedName>
        <fullName evidence="2">Uncharacterized protein</fullName>
    </submittedName>
</protein>
<organism evidence="2 3">
    <name type="scientific">Linum trigynum</name>
    <dbReference type="NCBI Taxonomy" id="586398"/>
    <lineage>
        <taxon>Eukaryota</taxon>
        <taxon>Viridiplantae</taxon>
        <taxon>Streptophyta</taxon>
        <taxon>Embryophyta</taxon>
        <taxon>Tracheophyta</taxon>
        <taxon>Spermatophyta</taxon>
        <taxon>Magnoliopsida</taxon>
        <taxon>eudicotyledons</taxon>
        <taxon>Gunneridae</taxon>
        <taxon>Pentapetalae</taxon>
        <taxon>rosids</taxon>
        <taxon>fabids</taxon>
        <taxon>Malpighiales</taxon>
        <taxon>Linaceae</taxon>
        <taxon>Linum</taxon>
    </lineage>
</organism>
<reference evidence="2 3" key="1">
    <citation type="submission" date="2024-04" db="EMBL/GenBank/DDBJ databases">
        <authorList>
            <person name="Fracassetti M."/>
        </authorList>
    </citation>
    <scope>NUCLEOTIDE SEQUENCE [LARGE SCALE GENOMIC DNA]</scope>
</reference>
<sequence>MISVSHHRFFFSSNFNPKTRLKALLQSSHHISHSVISPPPSACEKPSPLHAIDSSSSPSCYETLLWNSLPSTVKATETAKG</sequence>
<keyword evidence="3" id="KW-1185">Reference proteome</keyword>
<dbReference type="Proteomes" id="UP001497516">
    <property type="component" value="Chromosome 1"/>
</dbReference>
<accession>A0AAV2CJW2</accession>
<gene>
    <name evidence="2" type="ORF">LTRI10_LOCUS4518</name>
</gene>
<feature type="region of interest" description="Disordered" evidence="1">
    <location>
        <begin position="36"/>
        <end position="57"/>
    </location>
</feature>
<evidence type="ECO:0000313" key="3">
    <source>
        <dbReference type="Proteomes" id="UP001497516"/>
    </source>
</evidence>
<dbReference type="AlphaFoldDB" id="A0AAV2CJW2"/>
<dbReference type="EMBL" id="OZ034813">
    <property type="protein sequence ID" value="CAL1356847.1"/>
    <property type="molecule type" value="Genomic_DNA"/>
</dbReference>